<evidence type="ECO:0000256" key="1">
    <source>
        <dbReference type="SAM" id="Phobius"/>
    </source>
</evidence>
<feature type="transmembrane region" description="Helical" evidence="1">
    <location>
        <begin position="310"/>
        <end position="329"/>
    </location>
</feature>
<reference evidence="4" key="1">
    <citation type="submission" date="2018-07" db="EMBL/GenBank/DDBJ databases">
        <authorList>
            <person name="Safronova V.I."/>
            <person name="Chirak E.R."/>
            <person name="Sazanova A.L."/>
        </authorList>
    </citation>
    <scope>NUCLEOTIDE SEQUENCE [LARGE SCALE GENOMIC DNA]</scope>
    <source>
        <strain evidence="4">RCAM04685</strain>
    </source>
</reference>
<accession>A0A370KXI1</accession>
<dbReference type="InterPro" id="IPR002656">
    <property type="entry name" value="Acyl_transf_3_dom"/>
</dbReference>
<feature type="transmembrane region" description="Helical" evidence="1">
    <location>
        <begin position="349"/>
        <end position="369"/>
    </location>
</feature>
<gene>
    <name evidence="3" type="ORF">DWE98_28345</name>
</gene>
<protein>
    <submittedName>
        <fullName evidence="3">Acyltransferase</fullName>
    </submittedName>
</protein>
<dbReference type="Pfam" id="PF01757">
    <property type="entry name" value="Acyl_transf_3"/>
    <property type="match status" value="1"/>
</dbReference>
<keyword evidence="4" id="KW-1185">Reference proteome</keyword>
<evidence type="ECO:0000259" key="2">
    <source>
        <dbReference type="Pfam" id="PF01757"/>
    </source>
</evidence>
<dbReference type="EMBL" id="QQTP01000030">
    <property type="protein sequence ID" value="RDJ19687.1"/>
    <property type="molecule type" value="Genomic_DNA"/>
</dbReference>
<feature type="transmembrane region" description="Helical" evidence="1">
    <location>
        <begin position="29"/>
        <end position="47"/>
    </location>
</feature>
<dbReference type="GO" id="GO:0016020">
    <property type="term" value="C:membrane"/>
    <property type="evidence" value="ECO:0007669"/>
    <property type="project" value="TreeGrafter"/>
</dbReference>
<keyword evidence="3" id="KW-0808">Transferase</keyword>
<keyword evidence="1" id="KW-0812">Transmembrane</keyword>
<evidence type="ECO:0000313" key="4">
    <source>
        <dbReference type="Proteomes" id="UP000255207"/>
    </source>
</evidence>
<dbReference type="PANTHER" id="PTHR23028:SF131">
    <property type="entry name" value="BLR2367 PROTEIN"/>
    <property type="match status" value="1"/>
</dbReference>
<dbReference type="Proteomes" id="UP000255207">
    <property type="component" value="Unassembled WGS sequence"/>
</dbReference>
<keyword evidence="3" id="KW-0012">Acyltransferase</keyword>
<proteinExistence type="predicted"/>
<dbReference type="GO" id="GO:0016747">
    <property type="term" value="F:acyltransferase activity, transferring groups other than amino-acyl groups"/>
    <property type="evidence" value="ECO:0007669"/>
    <property type="project" value="InterPro"/>
</dbReference>
<dbReference type="PANTHER" id="PTHR23028">
    <property type="entry name" value="ACETYLTRANSFERASE"/>
    <property type="match status" value="1"/>
</dbReference>
<evidence type="ECO:0000313" key="3">
    <source>
        <dbReference type="EMBL" id="RDJ19687.1"/>
    </source>
</evidence>
<dbReference type="InterPro" id="IPR050879">
    <property type="entry name" value="Acyltransferase_3"/>
</dbReference>
<feature type="domain" description="Acyltransferase 3" evidence="2">
    <location>
        <begin position="26"/>
        <end position="329"/>
    </location>
</feature>
<sequence length="507" mass="54568">MLRLPNVDLTTSTQRSHVGADNRNVRLQYLRALAALAVLLFHVSGTIQRLSGVDSYIAIFNGYWGAYGVAIFFALSGYLMAELIRRDDAPHFLVSRLARIYPPLFLVVALFSGALLAIGFPRGVDILGLSLIPAGGRDYFLNVEWTLVYEMTYYTALGALAFLGLQRFASAFAALWILLILGRPLWGDGYEDNIVPVLSELPWQTVNLPFLFGFLLRAIVERHRLPPGIGVAALVAVIAAPYVIPGDVRVQTVIPAVLLVAAAVRAPLAKPGGALGRIGLKLGDASYVLYLSHIPLLLLLGSLLPTSLSAHLVFIGCSIAAILLSLVLAQADLGMHRSLKSMIARASAARLRVVALGFIAVFAAVAVYAERDVHTKRSALARAEAILSEAKVGAYATVRAEVDSADRLPDGSWLIRGYAIDLEKPGLVTHAAILQQGRIVAIDRMRRMRAAVAASLARPDLSSIRFGFALSLPATTDCNAGPLEIRIALEDGRLVTPASEPMRNICN</sequence>
<comment type="caution">
    <text evidence="3">The sequence shown here is derived from an EMBL/GenBank/DDBJ whole genome shotgun (WGS) entry which is preliminary data.</text>
</comment>
<dbReference type="GO" id="GO:0000271">
    <property type="term" value="P:polysaccharide biosynthetic process"/>
    <property type="evidence" value="ECO:0007669"/>
    <property type="project" value="TreeGrafter"/>
</dbReference>
<dbReference type="RefSeq" id="WP_114832777.1">
    <property type="nucleotide sequence ID" value="NZ_QQTO01000024.1"/>
</dbReference>
<feature type="transmembrane region" description="Helical" evidence="1">
    <location>
        <begin position="59"/>
        <end position="80"/>
    </location>
</feature>
<feature type="transmembrane region" description="Helical" evidence="1">
    <location>
        <begin position="201"/>
        <end position="220"/>
    </location>
</feature>
<keyword evidence="1" id="KW-0472">Membrane</keyword>
<keyword evidence="1" id="KW-1133">Transmembrane helix</keyword>
<feature type="transmembrane region" description="Helical" evidence="1">
    <location>
        <begin position="100"/>
        <end position="120"/>
    </location>
</feature>
<organism evidence="3 4">
    <name type="scientific">Bosea caraganae</name>
    <dbReference type="NCBI Taxonomy" id="2763117"/>
    <lineage>
        <taxon>Bacteria</taxon>
        <taxon>Pseudomonadati</taxon>
        <taxon>Pseudomonadota</taxon>
        <taxon>Alphaproteobacteria</taxon>
        <taxon>Hyphomicrobiales</taxon>
        <taxon>Boseaceae</taxon>
        <taxon>Bosea</taxon>
    </lineage>
</organism>
<name>A0A370KXI1_9HYPH</name>
<feature type="transmembrane region" description="Helical" evidence="1">
    <location>
        <begin position="227"/>
        <end position="244"/>
    </location>
</feature>
<dbReference type="AlphaFoldDB" id="A0A370KXI1"/>
<feature type="transmembrane region" description="Helical" evidence="1">
    <location>
        <begin position="157"/>
        <end position="181"/>
    </location>
</feature>
<dbReference type="OrthoDB" id="9767863at2"/>